<reference evidence="2 3" key="1">
    <citation type="submission" date="2021-06" db="EMBL/GenBank/DDBJ databases">
        <title>Caerostris darwini draft genome.</title>
        <authorList>
            <person name="Kono N."/>
            <person name="Arakawa K."/>
        </authorList>
    </citation>
    <scope>NUCLEOTIDE SEQUENCE [LARGE SCALE GENOMIC DNA]</scope>
</reference>
<organism evidence="2 3">
    <name type="scientific">Caerostris darwini</name>
    <dbReference type="NCBI Taxonomy" id="1538125"/>
    <lineage>
        <taxon>Eukaryota</taxon>
        <taxon>Metazoa</taxon>
        <taxon>Ecdysozoa</taxon>
        <taxon>Arthropoda</taxon>
        <taxon>Chelicerata</taxon>
        <taxon>Arachnida</taxon>
        <taxon>Araneae</taxon>
        <taxon>Araneomorphae</taxon>
        <taxon>Entelegynae</taxon>
        <taxon>Araneoidea</taxon>
        <taxon>Araneidae</taxon>
        <taxon>Caerostris</taxon>
    </lineage>
</organism>
<evidence type="ECO:0000313" key="3">
    <source>
        <dbReference type="Proteomes" id="UP001054837"/>
    </source>
</evidence>
<keyword evidence="3" id="KW-1185">Reference proteome</keyword>
<gene>
    <name evidence="2" type="ORF">CDAR_64391</name>
</gene>
<accession>A0AAV4VAQ7</accession>
<comment type="caution">
    <text evidence="2">The sequence shown here is derived from an EMBL/GenBank/DDBJ whole genome shotgun (WGS) entry which is preliminary data.</text>
</comment>
<protein>
    <recommendedName>
        <fullName evidence="4">Secreted protein</fullName>
    </recommendedName>
</protein>
<proteinExistence type="predicted"/>
<evidence type="ECO:0000313" key="2">
    <source>
        <dbReference type="EMBL" id="GIY67055.1"/>
    </source>
</evidence>
<feature type="signal peptide" evidence="1">
    <location>
        <begin position="1"/>
        <end position="19"/>
    </location>
</feature>
<sequence>MQKHILVFLLKCLSTAARSFCWSKTPCGFFNHVVWLHDFISVDKNGRQRGREPKSQLSSVMESPRKWQFDNFFNALKLPHQSSQSVEVLLTRWA</sequence>
<dbReference type="AlphaFoldDB" id="A0AAV4VAQ7"/>
<evidence type="ECO:0008006" key="4">
    <source>
        <dbReference type="Google" id="ProtNLM"/>
    </source>
</evidence>
<dbReference type="EMBL" id="BPLQ01012681">
    <property type="protein sequence ID" value="GIY67055.1"/>
    <property type="molecule type" value="Genomic_DNA"/>
</dbReference>
<feature type="chain" id="PRO_5043573754" description="Secreted protein" evidence="1">
    <location>
        <begin position="20"/>
        <end position="94"/>
    </location>
</feature>
<dbReference type="Proteomes" id="UP001054837">
    <property type="component" value="Unassembled WGS sequence"/>
</dbReference>
<evidence type="ECO:0000256" key="1">
    <source>
        <dbReference type="SAM" id="SignalP"/>
    </source>
</evidence>
<name>A0AAV4VAQ7_9ARAC</name>
<keyword evidence="1" id="KW-0732">Signal</keyword>